<protein>
    <recommendedName>
        <fullName evidence="2">DUF4157 domain-containing protein</fullName>
    </recommendedName>
</protein>
<sequence>MAFKIKPPFNLALLSTSMFERDMKGDQVHARTPKNGVIILNEDSFTKERDPGEKLKTIVHELEHVRQYKDGELNYGINGAGKEVVYWKGKEYPYAKMASADPNQPWEQEPY</sequence>
<proteinExistence type="predicted"/>
<name>A0A382JP04_9ZZZZ</name>
<gene>
    <name evidence="1" type="ORF">METZ01_LOCUS266704</name>
</gene>
<dbReference type="AlphaFoldDB" id="A0A382JP04"/>
<evidence type="ECO:0008006" key="2">
    <source>
        <dbReference type="Google" id="ProtNLM"/>
    </source>
</evidence>
<evidence type="ECO:0000313" key="1">
    <source>
        <dbReference type="EMBL" id="SVC13850.1"/>
    </source>
</evidence>
<organism evidence="1">
    <name type="scientific">marine metagenome</name>
    <dbReference type="NCBI Taxonomy" id="408172"/>
    <lineage>
        <taxon>unclassified sequences</taxon>
        <taxon>metagenomes</taxon>
        <taxon>ecological metagenomes</taxon>
    </lineage>
</organism>
<accession>A0A382JP04</accession>
<dbReference type="EMBL" id="UINC01075550">
    <property type="protein sequence ID" value="SVC13850.1"/>
    <property type="molecule type" value="Genomic_DNA"/>
</dbReference>
<reference evidence="1" key="1">
    <citation type="submission" date="2018-05" db="EMBL/GenBank/DDBJ databases">
        <authorList>
            <person name="Lanie J.A."/>
            <person name="Ng W.-L."/>
            <person name="Kazmierczak K.M."/>
            <person name="Andrzejewski T.M."/>
            <person name="Davidsen T.M."/>
            <person name="Wayne K.J."/>
            <person name="Tettelin H."/>
            <person name="Glass J.I."/>
            <person name="Rusch D."/>
            <person name="Podicherti R."/>
            <person name="Tsui H.-C.T."/>
            <person name="Winkler M.E."/>
        </authorList>
    </citation>
    <scope>NUCLEOTIDE SEQUENCE</scope>
</reference>
<feature type="non-terminal residue" evidence="1">
    <location>
        <position position="111"/>
    </location>
</feature>